<name>A0ABU2YLT7_9FLAO</name>
<reference evidence="10 11" key="1">
    <citation type="submission" date="2023-09" db="EMBL/GenBank/DDBJ databases">
        <authorList>
            <person name="Rey-Velasco X."/>
        </authorList>
    </citation>
    <scope>NUCLEOTIDE SEQUENCE [LARGE SCALE GENOMIC DNA]</scope>
    <source>
        <strain evidence="10 11">W332</strain>
    </source>
</reference>
<proteinExistence type="predicted"/>
<organism evidence="10 11">
    <name type="scientific">Microcosmobacter mediterraneus</name>
    <dbReference type="NCBI Taxonomy" id="3075607"/>
    <lineage>
        <taxon>Bacteria</taxon>
        <taxon>Pseudomonadati</taxon>
        <taxon>Bacteroidota</taxon>
        <taxon>Flavobacteriia</taxon>
        <taxon>Flavobacteriales</taxon>
        <taxon>Flavobacteriaceae</taxon>
        <taxon>Microcosmobacter</taxon>
    </lineage>
</organism>
<evidence type="ECO:0000256" key="5">
    <source>
        <dbReference type="ARBA" id="ARBA00023136"/>
    </source>
</evidence>
<comment type="caution">
    <text evidence="10">The sequence shown here is derived from an EMBL/GenBank/DDBJ whole genome shotgun (WGS) entry which is preliminary data.</text>
</comment>
<feature type="transmembrane region" description="Helical" evidence="6">
    <location>
        <begin position="311"/>
        <end position="339"/>
    </location>
</feature>
<dbReference type="InterPro" id="IPR007168">
    <property type="entry name" value="Phageshock_PspC_N"/>
</dbReference>
<evidence type="ECO:0000256" key="2">
    <source>
        <dbReference type="ARBA" id="ARBA00022475"/>
    </source>
</evidence>
<dbReference type="Proteomes" id="UP001259492">
    <property type="component" value="Unassembled WGS sequence"/>
</dbReference>
<evidence type="ECO:0000259" key="9">
    <source>
        <dbReference type="Pfam" id="PF22744"/>
    </source>
</evidence>
<evidence type="ECO:0000256" key="4">
    <source>
        <dbReference type="ARBA" id="ARBA00022989"/>
    </source>
</evidence>
<comment type="subcellular location">
    <subcellularLocation>
        <location evidence="1">Cell membrane</location>
        <topology evidence="1">Single-pass membrane protein</topology>
    </subcellularLocation>
</comment>
<keyword evidence="3 6" id="KW-0812">Transmembrane</keyword>
<feature type="transmembrane region" description="Helical" evidence="6">
    <location>
        <begin position="119"/>
        <end position="138"/>
    </location>
</feature>
<dbReference type="PANTHER" id="PTHR33885">
    <property type="entry name" value="PHAGE SHOCK PROTEIN C"/>
    <property type="match status" value="1"/>
</dbReference>
<accession>A0ABU2YLT7</accession>
<keyword evidence="2" id="KW-1003">Cell membrane</keyword>
<protein>
    <submittedName>
        <fullName evidence="10">PspC domain-containing protein</fullName>
    </submittedName>
</protein>
<keyword evidence="5 6" id="KW-0472">Membrane</keyword>
<dbReference type="RefSeq" id="WP_311427883.1">
    <property type="nucleotide sequence ID" value="NZ_JAVRIA010000006.1"/>
</dbReference>
<keyword evidence="11" id="KW-1185">Reference proteome</keyword>
<evidence type="ECO:0000256" key="6">
    <source>
        <dbReference type="SAM" id="Phobius"/>
    </source>
</evidence>
<dbReference type="PANTHER" id="PTHR33885:SF3">
    <property type="entry name" value="PHAGE SHOCK PROTEIN C"/>
    <property type="match status" value="1"/>
</dbReference>
<dbReference type="Pfam" id="PF22571">
    <property type="entry name" value="LiaI-LiaF-TM_PspC"/>
    <property type="match status" value="1"/>
</dbReference>
<evidence type="ECO:0000313" key="10">
    <source>
        <dbReference type="EMBL" id="MDT0559117.1"/>
    </source>
</evidence>
<feature type="domain" description="PspC-related transmembrane region" evidence="8">
    <location>
        <begin position="234"/>
        <end position="374"/>
    </location>
</feature>
<dbReference type="Pfam" id="PF04024">
    <property type="entry name" value="PspC"/>
    <property type="match status" value="1"/>
</dbReference>
<dbReference type="CDD" id="cd03493">
    <property type="entry name" value="SQR_QFR_TM"/>
    <property type="match status" value="1"/>
</dbReference>
<evidence type="ECO:0000259" key="7">
    <source>
        <dbReference type="Pfam" id="PF04024"/>
    </source>
</evidence>
<sequence>MNKTVNINLAGIFFHIDEDAYKKLQRYLEAIRRSFTDSQGRSEIIADIEARVAELFSERVENDKQVVSIKHVEDVIAIMGQPEDYLVDDEIFEDEPQPKKKTSSTKATKKLFRDTESSYIGGVASGLAHYLAVDVIWIRLLWILFALGSGGTFIIIYLIFWALVPEALTTSEKLTMAGDPVTISNIEKKIKDSIESVVDTAKNIDFEKHGDKLKEEINNVTDSITDSVKQIDFQKKGSKLKSSSKSFFGGLGDVIGFFLKAIGKFIGIILIITGAAALLGMIVGLFSVGIFDFIHIPGIDFAYAAIASNTPVWLVSILTFLAVGIPFFFLFYVGLRILVSNLKSIGNIAKFSLLGLWLFAIIGLVIFGVRQATEHAYTGNFTKKSTLPISTTDTLNIKMTAQDNMTFIGERHRMFEDNWRYEDNKFYRNGGFNIVFNEEDEKYIYSTDIRLIVRSTNEDMAYISLEKRAQGSNYKNASEQAENVIYNFKMDGNTLLLDSYLLTEFENGFNFEEVTIKLYLPIGTIINADKNTYTYHRNQSHFNDILDNGMEDYYLEVIDGDLKCLNCPLESIEDVKTNRSTQNSNREEKLEVIVNNDSIVASKNGVNVKVSDKDGVKISSHNNN</sequence>
<evidence type="ECO:0000256" key="3">
    <source>
        <dbReference type="ARBA" id="ARBA00022692"/>
    </source>
</evidence>
<evidence type="ECO:0000259" key="8">
    <source>
        <dbReference type="Pfam" id="PF22571"/>
    </source>
</evidence>
<evidence type="ECO:0000313" key="11">
    <source>
        <dbReference type="Proteomes" id="UP001259492"/>
    </source>
</evidence>
<feature type="transmembrane region" description="Helical" evidence="6">
    <location>
        <begin position="351"/>
        <end position="369"/>
    </location>
</feature>
<dbReference type="EMBL" id="JAVRIA010000006">
    <property type="protein sequence ID" value="MDT0559117.1"/>
    <property type="molecule type" value="Genomic_DNA"/>
</dbReference>
<evidence type="ECO:0000256" key="1">
    <source>
        <dbReference type="ARBA" id="ARBA00004162"/>
    </source>
</evidence>
<keyword evidence="4 6" id="KW-1133">Transmembrane helix</keyword>
<feature type="transmembrane region" description="Helical" evidence="6">
    <location>
        <begin position="144"/>
        <end position="164"/>
    </location>
</feature>
<feature type="domain" description="PspC-related ToastRack" evidence="9">
    <location>
        <begin position="436"/>
        <end position="568"/>
    </location>
</feature>
<feature type="domain" description="Phage shock protein PspC N-terminal" evidence="7">
    <location>
        <begin position="109"/>
        <end position="167"/>
    </location>
</feature>
<feature type="transmembrane region" description="Helical" evidence="6">
    <location>
        <begin position="265"/>
        <end position="291"/>
    </location>
</feature>
<dbReference type="InterPro" id="IPR052027">
    <property type="entry name" value="PspC"/>
</dbReference>
<gene>
    <name evidence="10" type="ORF">RM697_10680</name>
</gene>
<dbReference type="Pfam" id="PF22744">
    <property type="entry name" value="Toast-rack_PspC-Cterm"/>
    <property type="match status" value="1"/>
</dbReference>
<dbReference type="InterPro" id="IPR054319">
    <property type="entry name" value="PspC-rel_ToastRack"/>
</dbReference>
<dbReference type="InterPro" id="IPR054321">
    <property type="entry name" value="PspC-rel_TM"/>
</dbReference>